<accession>A8NDM1</accession>
<feature type="compositionally biased region" description="Polar residues" evidence="1">
    <location>
        <begin position="12"/>
        <end position="34"/>
    </location>
</feature>
<evidence type="ECO:0000313" key="3">
    <source>
        <dbReference type="Proteomes" id="UP000001861"/>
    </source>
</evidence>
<evidence type="ECO:0000256" key="1">
    <source>
        <dbReference type="SAM" id="MobiDB-lite"/>
    </source>
</evidence>
<proteinExistence type="predicted"/>
<gene>
    <name evidence="2" type="ORF">CC1G_10020</name>
</gene>
<feature type="compositionally biased region" description="Acidic residues" evidence="1">
    <location>
        <begin position="54"/>
        <end position="75"/>
    </location>
</feature>
<dbReference type="EMBL" id="AACS02000009">
    <property type="protein sequence ID" value="EAU89051.1"/>
    <property type="molecule type" value="Genomic_DNA"/>
</dbReference>
<dbReference type="Proteomes" id="UP000001861">
    <property type="component" value="Unassembled WGS sequence"/>
</dbReference>
<dbReference type="GeneID" id="6009296"/>
<reference evidence="2 3" key="1">
    <citation type="journal article" date="2010" name="Proc. Natl. Acad. Sci. U.S.A.">
        <title>Insights into evolution of multicellular fungi from the assembled chromosomes of the mushroom Coprinopsis cinerea (Coprinus cinereus).</title>
        <authorList>
            <person name="Stajich J.E."/>
            <person name="Wilke S.K."/>
            <person name="Ahren D."/>
            <person name="Au C.H."/>
            <person name="Birren B.W."/>
            <person name="Borodovsky M."/>
            <person name="Burns C."/>
            <person name="Canback B."/>
            <person name="Casselton L.A."/>
            <person name="Cheng C.K."/>
            <person name="Deng J."/>
            <person name="Dietrich F.S."/>
            <person name="Fargo D.C."/>
            <person name="Farman M.L."/>
            <person name="Gathman A.C."/>
            <person name="Goldberg J."/>
            <person name="Guigo R."/>
            <person name="Hoegger P.J."/>
            <person name="Hooker J.B."/>
            <person name="Huggins A."/>
            <person name="James T.Y."/>
            <person name="Kamada T."/>
            <person name="Kilaru S."/>
            <person name="Kodira C."/>
            <person name="Kues U."/>
            <person name="Kupfer D."/>
            <person name="Kwan H.S."/>
            <person name="Lomsadze A."/>
            <person name="Li W."/>
            <person name="Lilly W.W."/>
            <person name="Ma L.J."/>
            <person name="Mackey A.J."/>
            <person name="Manning G."/>
            <person name="Martin F."/>
            <person name="Muraguchi H."/>
            <person name="Natvig D.O."/>
            <person name="Palmerini H."/>
            <person name="Ramesh M.A."/>
            <person name="Rehmeyer C.J."/>
            <person name="Roe B.A."/>
            <person name="Shenoy N."/>
            <person name="Stanke M."/>
            <person name="Ter-Hovhannisyan V."/>
            <person name="Tunlid A."/>
            <person name="Velagapudi R."/>
            <person name="Vision T.J."/>
            <person name="Zeng Q."/>
            <person name="Zolan M.E."/>
            <person name="Pukkila P.J."/>
        </authorList>
    </citation>
    <scope>NUCLEOTIDE SEQUENCE [LARGE SCALE GENOMIC DNA]</scope>
    <source>
        <strain evidence="3">Okayama-7 / 130 / ATCC MYA-4618 / FGSC 9003</strain>
    </source>
</reference>
<dbReference type="KEGG" id="cci:CC1G_10020"/>
<organism evidence="2 3">
    <name type="scientific">Coprinopsis cinerea (strain Okayama-7 / 130 / ATCC MYA-4618 / FGSC 9003)</name>
    <name type="common">Inky cap fungus</name>
    <name type="synonym">Hormographiella aspergillata</name>
    <dbReference type="NCBI Taxonomy" id="240176"/>
    <lineage>
        <taxon>Eukaryota</taxon>
        <taxon>Fungi</taxon>
        <taxon>Dikarya</taxon>
        <taxon>Basidiomycota</taxon>
        <taxon>Agaricomycotina</taxon>
        <taxon>Agaricomycetes</taxon>
        <taxon>Agaricomycetidae</taxon>
        <taxon>Agaricales</taxon>
        <taxon>Agaricineae</taxon>
        <taxon>Psathyrellaceae</taxon>
        <taxon>Coprinopsis</taxon>
    </lineage>
</organism>
<dbReference type="VEuPathDB" id="FungiDB:CC1G_10020"/>
<comment type="caution">
    <text evidence="2">The sequence shown here is derived from an EMBL/GenBank/DDBJ whole genome shotgun (WGS) entry which is preliminary data.</text>
</comment>
<dbReference type="RefSeq" id="XP_001832806.1">
    <property type="nucleotide sequence ID" value="XM_001832754.1"/>
</dbReference>
<dbReference type="AlphaFoldDB" id="A8NDM1"/>
<feature type="region of interest" description="Disordered" evidence="1">
    <location>
        <begin position="1"/>
        <end position="76"/>
    </location>
</feature>
<name>A8NDM1_COPC7</name>
<dbReference type="InParanoid" id="A8NDM1"/>
<keyword evidence="3" id="KW-1185">Reference proteome</keyword>
<protein>
    <submittedName>
        <fullName evidence="2">Uncharacterized protein</fullName>
    </submittedName>
</protein>
<sequence length="130" mass="13723">MKPAVDVYREVTSGSPTTTSPIDNPRQTSQTGPGASQKPAVHLGASSSAVAIGEDAENVIEGEGDEEDEEEDECPLTESAFPGVDEVEATLERVGLEDIAFDMDVEEVEVEVDEVEEGLEGISLEDVLAS</sequence>
<evidence type="ECO:0000313" key="2">
    <source>
        <dbReference type="EMBL" id="EAU89051.1"/>
    </source>
</evidence>